<gene>
    <name evidence="1" type="ORF">BZM27_37435</name>
</gene>
<comment type="caution">
    <text evidence="1">The sequence shown here is derived from an EMBL/GenBank/DDBJ whole genome shotgun (WGS) entry which is preliminary data.</text>
</comment>
<sequence>MIGDNDALLRAQQRSHSWMVSCARILDGVTFSTTMRSRVAVALQHLCIEHHQGAHTLIEQNVRGSAFALYRPQFEAYARGLWYQYCASDANVDRYMQGAEPPRISKIASDLAKVTGYPGRVVLEVKQGTWGAMCAFTHGGAVQVKARSVGDEIRQSYSDRHAAQLLDSTAVLSYLAALAIAAVADDGNLAKRLHETHQPIFDRVYRRDDT</sequence>
<dbReference type="Proteomes" id="UP000294200">
    <property type="component" value="Unassembled WGS sequence"/>
</dbReference>
<dbReference type="InterPro" id="IPR054257">
    <property type="entry name" value="DUF6988"/>
</dbReference>
<evidence type="ECO:0000313" key="1">
    <source>
        <dbReference type="EMBL" id="TCG04911.1"/>
    </source>
</evidence>
<name>A0A4R0XFR4_9BURK</name>
<keyword evidence="2" id="KW-1185">Reference proteome</keyword>
<evidence type="ECO:0000313" key="2">
    <source>
        <dbReference type="Proteomes" id="UP000294200"/>
    </source>
</evidence>
<dbReference type="EMBL" id="MWML01000209">
    <property type="protein sequence ID" value="TCG04911.1"/>
    <property type="molecule type" value="Genomic_DNA"/>
</dbReference>
<reference evidence="1 2" key="1">
    <citation type="submission" date="2017-02" db="EMBL/GenBank/DDBJ databases">
        <title>Paraburkholderia sophoroidis sp. nov. and Paraburkholderia steynii sp. nov. rhizobial symbionts of the fynbos legume Hypocalyptus sophoroides.</title>
        <authorList>
            <person name="Steenkamp E.T."/>
            <person name="Beukes C.W."/>
            <person name="Van Zyl E."/>
            <person name="Avontuur J."/>
            <person name="Chan W.Y."/>
            <person name="Hassen A."/>
            <person name="Palmer M."/>
            <person name="Mthombeni L."/>
            <person name="Phalane F."/>
            <person name="Sereme K."/>
            <person name="Venter S.N."/>
        </authorList>
    </citation>
    <scope>NUCLEOTIDE SEQUENCE [LARGE SCALE GENOMIC DNA]</scope>
    <source>
        <strain evidence="1 2">HC1.1ba</strain>
    </source>
</reference>
<dbReference type="Pfam" id="PF22491">
    <property type="entry name" value="DUF6988"/>
    <property type="match status" value="1"/>
</dbReference>
<organism evidence="1 2">
    <name type="scientific">Paraburkholderia steynii</name>
    <dbReference type="NCBI Taxonomy" id="1245441"/>
    <lineage>
        <taxon>Bacteria</taxon>
        <taxon>Pseudomonadati</taxon>
        <taxon>Pseudomonadota</taxon>
        <taxon>Betaproteobacteria</taxon>
        <taxon>Burkholderiales</taxon>
        <taxon>Burkholderiaceae</taxon>
        <taxon>Paraburkholderia</taxon>
    </lineage>
</organism>
<proteinExistence type="predicted"/>
<accession>A0A4R0XFR4</accession>
<dbReference type="AlphaFoldDB" id="A0A4R0XFR4"/>
<protein>
    <submittedName>
        <fullName evidence="1">Uncharacterized protein</fullName>
    </submittedName>
</protein>